<comment type="caution">
    <text evidence="7">The sequence shown here is derived from an EMBL/GenBank/DDBJ whole genome shotgun (WGS) entry which is preliminary data.</text>
</comment>
<dbReference type="Pfam" id="PF01925">
    <property type="entry name" value="TauE"/>
    <property type="match status" value="1"/>
</dbReference>
<evidence type="ECO:0000256" key="3">
    <source>
        <dbReference type="ARBA" id="ARBA00022692"/>
    </source>
</evidence>
<dbReference type="EMBL" id="REFJ01000003">
    <property type="protein sequence ID" value="RMA80212.1"/>
    <property type="molecule type" value="Genomic_DNA"/>
</dbReference>
<comment type="similarity">
    <text evidence="2 6">Belongs to the 4-toluene sulfonate uptake permease (TSUP) (TC 2.A.102) family.</text>
</comment>
<feature type="transmembrane region" description="Helical" evidence="6">
    <location>
        <begin position="148"/>
        <end position="170"/>
    </location>
</feature>
<gene>
    <name evidence="7" type="ORF">DFR27_1575</name>
</gene>
<proteinExistence type="inferred from homology"/>
<keyword evidence="4 6" id="KW-1133">Transmembrane helix</keyword>
<keyword evidence="8" id="KW-1185">Reference proteome</keyword>
<feature type="transmembrane region" description="Helical" evidence="6">
    <location>
        <begin position="251"/>
        <end position="266"/>
    </location>
</feature>
<feature type="transmembrane region" description="Helical" evidence="6">
    <location>
        <begin position="216"/>
        <end position="239"/>
    </location>
</feature>
<evidence type="ECO:0000313" key="8">
    <source>
        <dbReference type="Proteomes" id="UP000267187"/>
    </source>
</evidence>
<feature type="transmembrane region" description="Helical" evidence="6">
    <location>
        <begin position="33"/>
        <end position="60"/>
    </location>
</feature>
<dbReference type="InterPro" id="IPR002781">
    <property type="entry name" value="TM_pro_TauE-like"/>
</dbReference>
<evidence type="ECO:0000313" key="7">
    <source>
        <dbReference type="EMBL" id="RMA80212.1"/>
    </source>
</evidence>
<dbReference type="PANTHER" id="PTHR43483:SF3">
    <property type="entry name" value="MEMBRANE TRANSPORTER PROTEIN HI_0806-RELATED"/>
    <property type="match status" value="1"/>
</dbReference>
<dbReference type="AlphaFoldDB" id="A0A3M0AMK6"/>
<evidence type="ECO:0000256" key="6">
    <source>
        <dbReference type="RuleBase" id="RU363041"/>
    </source>
</evidence>
<feature type="transmembrane region" description="Helical" evidence="6">
    <location>
        <begin position="107"/>
        <end position="127"/>
    </location>
</feature>
<dbReference type="RefSeq" id="WP_121876889.1">
    <property type="nucleotide sequence ID" value="NZ_REFJ01000003.1"/>
</dbReference>
<evidence type="ECO:0000256" key="1">
    <source>
        <dbReference type="ARBA" id="ARBA00004141"/>
    </source>
</evidence>
<comment type="subcellular location">
    <subcellularLocation>
        <location evidence="6">Cell membrane</location>
        <topology evidence="6">Multi-pass membrane protein</topology>
    </subcellularLocation>
    <subcellularLocation>
        <location evidence="1">Membrane</location>
        <topology evidence="1">Multi-pass membrane protein</topology>
    </subcellularLocation>
</comment>
<evidence type="ECO:0000256" key="5">
    <source>
        <dbReference type="ARBA" id="ARBA00023136"/>
    </source>
</evidence>
<accession>A0A3M0AMK6</accession>
<evidence type="ECO:0000256" key="2">
    <source>
        <dbReference type="ARBA" id="ARBA00009142"/>
    </source>
</evidence>
<keyword evidence="6" id="KW-1003">Cell membrane</keyword>
<sequence>MTIEWLIFLVLGAFAGFVSGLFGVGGGTVMVPALVFVLLGLGVDASLVMQVAVGTSFALICFNSVSSAKQHSRRQAVNWRVVKWAAPSLILGVGVGSLVASEVNSRWLIILFAFFLLLVALQMASNWSPQRHASKDASGFSLGGASTTFGFGWLSSLFGIGGGALMVPWLNYRGFSAHESVGTAAACGVPIALSGTLSYAFFGYGELEGLSYSVGFIYLPAVLGMLLTSTLTVPLGVALAHHFNPSKLKKSFAAYLVLVVAALLGVV</sequence>
<keyword evidence="3 6" id="KW-0812">Transmembrane</keyword>
<feature type="transmembrane region" description="Helical" evidence="6">
    <location>
        <begin position="81"/>
        <end position="101"/>
    </location>
</feature>
<dbReference type="GO" id="GO:0005886">
    <property type="term" value="C:plasma membrane"/>
    <property type="evidence" value="ECO:0007669"/>
    <property type="project" value="UniProtKB-SubCell"/>
</dbReference>
<dbReference type="Proteomes" id="UP000267187">
    <property type="component" value="Unassembled WGS sequence"/>
</dbReference>
<name>A0A3M0AMK6_9GAMM</name>
<dbReference type="PANTHER" id="PTHR43483">
    <property type="entry name" value="MEMBRANE TRANSPORTER PROTEIN HI_0806-RELATED"/>
    <property type="match status" value="1"/>
</dbReference>
<evidence type="ECO:0000256" key="4">
    <source>
        <dbReference type="ARBA" id="ARBA00022989"/>
    </source>
</evidence>
<organism evidence="7 8">
    <name type="scientific">Umboniibacter marinipuniceus</name>
    <dbReference type="NCBI Taxonomy" id="569599"/>
    <lineage>
        <taxon>Bacteria</taxon>
        <taxon>Pseudomonadati</taxon>
        <taxon>Pseudomonadota</taxon>
        <taxon>Gammaproteobacteria</taxon>
        <taxon>Cellvibrionales</taxon>
        <taxon>Cellvibrionaceae</taxon>
        <taxon>Umboniibacter</taxon>
    </lineage>
</organism>
<reference evidence="7 8" key="1">
    <citation type="submission" date="2018-10" db="EMBL/GenBank/DDBJ databases">
        <title>Genomic Encyclopedia of Type Strains, Phase IV (KMG-IV): sequencing the most valuable type-strain genomes for metagenomic binning, comparative biology and taxonomic classification.</title>
        <authorList>
            <person name="Goeker M."/>
        </authorList>
    </citation>
    <scope>NUCLEOTIDE SEQUENCE [LARGE SCALE GENOMIC DNA]</scope>
    <source>
        <strain evidence="7 8">DSM 25080</strain>
    </source>
</reference>
<protein>
    <recommendedName>
        <fullName evidence="6">Probable membrane transporter protein</fullName>
    </recommendedName>
</protein>
<keyword evidence="5 6" id="KW-0472">Membrane</keyword>
<dbReference type="OrthoDB" id="457670at2"/>
<feature type="transmembrane region" description="Helical" evidence="6">
    <location>
        <begin position="182"/>
        <end position="204"/>
    </location>
</feature>